<keyword evidence="3" id="KW-1185">Reference proteome</keyword>
<evidence type="ECO:0000313" key="3">
    <source>
        <dbReference type="Proteomes" id="UP000477311"/>
    </source>
</evidence>
<protein>
    <recommendedName>
        <fullName evidence="1">Cytochrome C Planctomycete-type domain-containing protein</fullName>
    </recommendedName>
</protein>
<dbReference type="PANTHER" id="PTHR35889:SF3">
    <property type="entry name" value="F-BOX DOMAIN-CONTAINING PROTEIN"/>
    <property type="match status" value="1"/>
</dbReference>
<dbReference type="PANTHER" id="PTHR35889">
    <property type="entry name" value="CYCLOINULO-OLIGOSACCHARIDE FRUCTANOTRANSFERASE-RELATED"/>
    <property type="match status" value="1"/>
</dbReference>
<proteinExistence type="predicted"/>
<dbReference type="SUPFAM" id="SSF56935">
    <property type="entry name" value="Porins"/>
    <property type="match status" value="1"/>
</dbReference>
<dbReference type="RefSeq" id="WP_165105987.1">
    <property type="nucleotide sequence ID" value="NZ_JAAKYA010000017.1"/>
</dbReference>
<name>A0A6M1RLN3_9BACT</name>
<evidence type="ECO:0000313" key="2">
    <source>
        <dbReference type="EMBL" id="NGO38489.1"/>
    </source>
</evidence>
<dbReference type="Pfam" id="PF07635">
    <property type="entry name" value="PSCyt1"/>
    <property type="match status" value="1"/>
</dbReference>
<gene>
    <name evidence="2" type="ORF">G4L39_03630</name>
</gene>
<dbReference type="EMBL" id="JAAKYA010000017">
    <property type="protein sequence ID" value="NGO38489.1"/>
    <property type="molecule type" value="Genomic_DNA"/>
</dbReference>
<comment type="caution">
    <text evidence="2">The sequence shown here is derived from an EMBL/GenBank/DDBJ whole genome shotgun (WGS) entry which is preliminary data.</text>
</comment>
<dbReference type="Gene3D" id="2.40.160.60">
    <property type="entry name" value="Outer membrane protein transport protein (OMPP1/FadL/TodX)"/>
    <property type="match status" value="1"/>
</dbReference>
<accession>A0A6M1RLN3</accession>
<feature type="domain" description="Cytochrome C Planctomycete-type" evidence="1">
    <location>
        <begin position="64"/>
        <end position="125"/>
    </location>
</feature>
<reference evidence="2 3" key="1">
    <citation type="submission" date="2020-02" db="EMBL/GenBank/DDBJ databases">
        <title>Draft genome sequence of Limisphaera ngatamarikiensis NGM72.4T, a thermophilic Verrucomicrobia grouped in subdivision 3.</title>
        <authorList>
            <person name="Carere C.R."/>
            <person name="Steen J."/>
            <person name="Hugenholtz P."/>
            <person name="Stott M.B."/>
        </authorList>
    </citation>
    <scope>NUCLEOTIDE SEQUENCE [LARGE SCALE GENOMIC DNA]</scope>
    <source>
        <strain evidence="2 3">NGM72.4</strain>
    </source>
</reference>
<dbReference type="AlphaFoldDB" id="A0A6M1RLN3"/>
<dbReference type="InterPro" id="IPR011429">
    <property type="entry name" value="Cyt_c_Planctomycete-type"/>
</dbReference>
<sequence length="817" mass="91959">MVRGVDFAPAHCTVVATVLLVGVAYLADAGEPGPAPGQGSMLPPPASRPVDFQTDIRPILDRSCLRCHGPERPKGGLRLDTRDGILAGGDGGPVVVLSNSAASRLIHAVARSPEISEDLWMPPEGRAPALTPEEVGLLRAWIDQGLPGSGGPLASADRVEVTLGFGWNGGSGPGSVFRARWQQPDGWNGGVEELVWTHEPSQGPRFTLWARALREETLLQMDWLLPDWGRAQFGASEYRWYGLDRGHWPVGPGVGVGLLDTAPQMDIGRAWVIFDLDRPRWPLLRLGYEHEYRDGTRALDGGSAAPDGSSGRLLWPSYAALDEESHTLQFRVQHQVGEWWLEDEIRLRWTDRQALRTNALFNPPESGARFLTRVQKSQRDFQAANAFRFDRPIRPWLRATGGYLYSRYDGDAAVALDEAPLNPAPAVARRWRSPSITLEHSAHVGNVNLVAGPQAGWTVVTGVQTEWTRHQGLGRASFDYELAPEDWFVQPTLQESARDRFVLGERVRLQWDRLPRTILYAEGAAEQNTTELFEDQPGGDGPFRRDTAADGRAWDARLGLETTLLNRFSFGASYRWRLRHTDFEHRADLIPTEFGDFPNPGYSAFIRERRSRTDQVEVRLTWQPALPWRTAFLYRHLTSRSETATDALDGFDPVTFEPVPGYYTPGSRILGAEADVHAWTLQLAWRPARRWSFHWQGTMEDHHLRSALDDEATLPAWAGRTCRMRWLGRWSVDDRTDAELQYEWGMSDFHRDTAATVLPTGLFWREHLIAVGMRRRFTDRLTVALRYGIWRYDEPGSGGANDVFAHLAWMSLGLRWP</sequence>
<dbReference type="Proteomes" id="UP000477311">
    <property type="component" value="Unassembled WGS sequence"/>
</dbReference>
<evidence type="ECO:0000259" key="1">
    <source>
        <dbReference type="Pfam" id="PF07635"/>
    </source>
</evidence>
<organism evidence="2 3">
    <name type="scientific">Limisphaera ngatamarikiensis</name>
    <dbReference type="NCBI Taxonomy" id="1324935"/>
    <lineage>
        <taxon>Bacteria</taxon>
        <taxon>Pseudomonadati</taxon>
        <taxon>Verrucomicrobiota</taxon>
        <taxon>Verrucomicrobiia</taxon>
        <taxon>Limisphaerales</taxon>
        <taxon>Limisphaeraceae</taxon>
        <taxon>Limisphaera</taxon>
    </lineage>
</organism>